<dbReference type="EMBL" id="MK500496">
    <property type="protein sequence ID" value="QBK90682.1"/>
    <property type="molecule type" value="Genomic_DNA"/>
</dbReference>
<organism evidence="1">
    <name type="scientific">Pithovirus LCPAC104</name>
    <dbReference type="NCBI Taxonomy" id="2506589"/>
    <lineage>
        <taxon>Viruses</taxon>
        <taxon>Pithoviruses</taxon>
    </lineage>
</organism>
<reference evidence="1" key="1">
    <citation type="journal article" date="2019" name="MBio">
        <title>Virus Genomes from Deep Sea Sediments Expand the Ocean Megavirome and Support Independent Origins of Viral Gigantism.</title>
        <authorList>
            <person name="Backstrom D."/>
            <person name="Yutin N."/>
            <person name="Jorgensen S.L."/>
            <person name="Dharamshi J."/>
            <person name="Homa F."/>
            <person name="Zaremba-Niedwiedzka K."/>
            <person name="Spang A."/>
            <person name="Wolf Y.I."/>
            <person name="Koonin E.V."/>
            <person name="Ettema T.J."/>
        </authorList>
    </citation>
    <scope>NUCLEOTIDE SEQUENCE</scope>
</reference>
<protein>
    <submittedName>
        <fullName evidence="1">Protein kinase</fullName>
    </submittedName>
</protein>
<accession>A0A481Z5H1</accession>
<name>A0A481Z5H1_9VIRU</name>
<dbReference type="InterPro" id="IPR011009">
    <property type="entry name" value="Kinase-like_dom_sf"/>
</dbReference>
<dbReference type="SUPFAM" id="SSF56112">
    <property type="entry name" value="Protein kinase-like (PK-like)"/>
    <property type="match status" value="1"/>
</dbReference>
<proteinExistence type="predicted"/>
<keyword evidence="1" id="KW-0808">Transferase</keyword>
<dbReference type="GO" id="GO:0016301">
    <property type="term" value="F:kinase activity"/>
    <property type="evidence" value="ECO:0007669"/>
    <property type="project" value="UniProtKB-KW"/>
</dbReference>
<gene>
    <name evidence="1" type="ORF">LCPAC104_01790</name>
</gene>
<sequence>MSITDNIFSIWKKQKKFIINIINNEPYQLNEEFWSIIEKDFLCSCICNEEKNIDTLLSINYNQIYENLFLCHSCENLKRLTNNYNGKFIIESGDNKNKEIITDRIEIKENFKLVNNNNFIKNDSLTNRILITWFIEDKIPFVENIYSTFVCKNIQNIVKEYYEIESLDYLLRERKLTNITSSSNKIFTKKIVINIIKQLFVALSMLNEYDFVYGNYNIKPFKITNVPIELTYYDIIIKSDISIKIIDLYDSGITTNDNYRIFNNNELYEFLYILNKENPIYYEGDIFSFPEWDNPKKISMAHYLRKKGFGKNITAYDAYYFMINIMLNINFYLSIKNYPNIYKIWESMWNENEFEKINKILNDFHENNIDRKQVLNMLNSFHFNSNVIKIVLNNIKNI</sequence>
<keyword evidence="1" id="KW-0418">Kinase</keyword>
<evidence type="ECO:0000313" key="1">
    <source>
        <dbReference type="EMBL" id="QBK90682.1"/>
    </source>
</evidence>